<gene>
    <name evidence="1" type="ORF">PHMEG_00020658</name>
</gene>
<dbReference type="InterPro" id="IPR051320">
    <property type="entry name" value="Viral_Replic_Matur_Polypro"/>
</dbReference>
<dbReference type="AlphaFoldDB" id="A0A225VPG7"/>
<dbReference type="InterPro" id="IPR043502">
    <property type="entry name" value="DNA/RNA_pol_sf"/>
</dbReference>
<accession>A0A225VPG7</accession>
<proteinExistence type="predicted"/>
<dbReference type="EMBL" id="NBNE01003719">
    <property type="protein sequence ID" value="OWZ07004.1"/>
    <property type="molecule type" value="Genomic_DNA"/>
</dbReference>
<sequence>MQRGADDVSSDEGGSMDEVVQWNEGLGDELGEESGVVPTAEEVMIATMDVSNSNKLGTTVAETHDLLGDRVSMELPDRGDWSGDDGSPTMSHGVESVSAAEMYELEKTYVCVAQELSTDGNFDNGDDDYVIHEANYILLDDYAHELAFLPDLTEPSITTLDYASPNVKSPELSDVDDHAPIKQKARRISLRFLQKLYELLKGLLKAGLIAFYNSPWASPIVIVLKKNGEDIRLCIDYKIDLLTELESYLWFCSLDAVSGFWAILRSMRARKISAFVCVLGHFEWLRMRLKNAPMIYQIMIDNALWGFVQPQGGWKKFADKTEDEDKLLRRGDYDSRTTDPTAQTKFKADRDWFLEIDPVLRLVHHATADMFATNEPDQSTLVPVFQCFGGTTFDDCLGTLDKLLMRFEECRISVSFKKSIFCQSKVEFLSDEVSPAGIRADVKKMTVITELPFPKSKTGMQQFLGALNYYGRFIQGFALKDEDFKEVGDLSGAKKNFRILQRKLAEAPILRHFDKVLKDAEMNYHSAEKEVRALLLPMKICYTQLAGKKLHVYTRFSTLAWVYKSKSLFGPAVQFAVLLSPWELDVERIKEKDCAFSQLLQSTITNFGGLDDSLTMVASPTRGSPNTRFGFYSAKIEKNGGYGSCSWILWKLPDWQIVIAASTYLETTTVNMAEYTGMNNEVQTALEYSAEDLVIVGVTRSDLEFLMETGICVELGIR</sequence>
<dbReference type="PANTHER" id="PTHR33064:SF37">
    <property type="entry name" value="RIBONUCLEASE H"/>
    <property type="match status" value="1"/>
</dbReference>
<evidence type="ECO:0008006" key="3">
    <source>
        <dbReference type="Google" id="ProtNLM"/>
    </source>
</evidence>
<dbReference type="Gene3D" id="3.30.70.270">
    <property type="match status" value="1"/>
</dbReference>
<name>A0A225VPG7_9STRA</name>
<comment type="caution">
    <text evidence="1">The sequence shown here is derived from an EMBL/GenBank/DDBJ whole genome shotgun (WGS) entry which is preliminary data.</text>
</comment>
<organism evidence="1 2">
    <name type="scientific">Phytophthora megakarya</name>
    <dbReference type="NCBI Taxonomy" id="4795"/>
    <lineage>
        <taxon>Eukaryota</taxon>
        <taxon>Sar</taxon>
        <taxon>Stramenopiles</taxon>
        <taxon>Oomycota</taxon>
        <taxon>Peronosporomycetes</taxon>
        <taxon>Peronosporales</taxon>
        <taxon>Peronosporaceae</taxon>
        <taxon>Phytophthora</taxon>
    </lineage>
</organism>
<dbReference type="SUPFAM" id="SSF56672">
    <property type="entry name" value="DNA/RNA polymerases"/>
    <property type="match status" value="2"/>
</dbReference>
<keyword evidence="2" id="KW-1185">Reference proteome</keyword>
<evidence type="ECO:0000313" key="2">
    <source>
        <dbReference type="Proteomes" id="UP000198211"/>
    </source>
</evidence>
<evidence type="ECO:0000313" key="1">
    <source>
        <dbReference type="EMBL" id="OWZ07004.1"/>
    </source>
</evidence>
<dbReference type="InterPro" id="IPR043128">
    <property type="entry name" value="Rev_trsase/Diguanyl_cyclase"/>
</dbReference>
<protein>
    <recommendedName>
        <fullName evidence="3">Reverse transcriptase/retrotransposon-derived protein RNase H-like domain-containing protein</fullName>
    </recommendedName>
</protein>
<dbReference type="Proteomes" id="UP000198211">
    <property type="component" value="Unassembled WGS sequence"/>
</dbReference>
<dbReference type="Gene3D" id="3.10.10.10">
    <property type="entry name" value="HIV Type 1 Reverse Transcriptase, subunit A, domain 1"/>
    <property type="match status" value="1"/>
</dbReference>
<reference evidence="2" key="1">
    <citation type="submission" date="2017-03" db="EMBL/GenBank/DDBJ databases">
        <title>Phytopthora megakarya and P. palmivora, two closely related causual agents of cacao black pod achieved similar genome size and gene model numbers by different mechanisms.</title>
        <authorList>
            <person name="Ali S."/>
            <person name="Shao J."/>
            <person name="Larry D.J."/>
            <person name="Kronmiller B."/>
            <person name="Shen D."/>
            <person name="Strem M.D."/>
            <person name="Melnick R.L."/>
            <person name="Guiltinan M.J."/>
            <person name="Tyler B.M."/>
            <person name="Meinhardt L.W."/>
            <person name="Bailey B.A."/>
        </authorList>
    </citation>
    <scope>NUCLEOTIDE SEQUENCE [LARGE SCALE GENOMIC DNA]</scope>
    <source>
        <strain evidence="2">zdho120</strain>
    </source>
</reference>
<dbReference type="PANTHER" id="PTHR33064">
    <property type="entry name" value="POL PROTEIN"/>
    <property type="match status" value="1"/>
</dbReference>